<reference evidence="3 4" key="1">
    <citation type="submission" date="2016-11" db="EMBL/GenBank/DDBJ databases">
        <authorList>
            <person name="Hagglund E."/>
            <person name="Bystrom M."/>
            <person name="Naslund J."/>
            <person name="Stenberg P."/>
            <person name="Sjodin A."/>
        </authorList>
    </citation>
    <scope>NUCLEOTIDE SEQUENCE [LARGE SCALE GENOMIC DNA]</scope>
    <source>
        <strain evidence="3 4">CCUG 58020</strain>
    </source>
</reference>
<feature type="coiled-coil region" evidence="1">
    <location>
        <begin position="41"/>
        <end position="68"/>
    </location>
</feature>
<organism evidence="3 4">
    <name type="scientific">Francisella hispaniensis FSC454</name>
    <dbReference type="NCBI Taxonomy" id="1088883"/>
    <lineage>
        <taxon>Bacteria</taxon>
        <taxon>Pseudomonadati</taxon>
        <taxon>Pseudomonadota</taxon>
        <taxon>Gammaproteobacteria</taxon>
        <taxon>Thiotrichales</taxon>
        <taxon>Francisellaceae</taxon>
        <taxon>Francisella</taxon>
    </lineage>
</organism>
<evidence type="ECO:0000256" key="1">
    <source>
        <dbReference type="SAM" id="Coils"/>
    </source>
</evidence>
<dbReference type="KEGG" id="fhi:FSC454_08715"/>
<evidence type="ECO:0000313" key="3">
    <source>
        <dbReference type="EMBL" id="APD51327.1"/>
    </source>
</evidence>
<gene>
    <name evidence="3" type="ORF">FSC454_08715</name>
</gene>
<dbReference type="AlphaFoldDB" id="A0AAC9NQJ2"/>
<dbReference type="EMBL" id="CP018093">
    <property type="protein sequence ID" value="APD51327.1"/>
    <property type="molecule type" value="Genomic_DNA"/>
</dbReference>
<feature type="region of interest" description="Disordered" evidence="2">
    <location>
        <begin position="18"/>
        <end position="38"/>
    </location>
</feature>
<proteinExistence type="predicted"/>
<feature type="compositionally biased region" description="Polar residues" evidence="2">
    <location>
        <begin position="27"/>
        <end position="38"/>
    </location>
</feature>
<dbReference type="Proteomes" id="UP000182459">
    <property type="component" value="Chromosome"/>
</dbReference>
<keyword evidence="1" id="KW-0175">Coiled coil</keyword>
<protein>
    <recommendedName>
        <fullName evidence="5">DUF3573 domain-containing protein</fullName>
    </recommendedName>
</protein>
<accession>A0AAC9NQJ2</accession>
<keyword evidence="4" id="KW-1185">Reference proteome</keyword>
<name>A0AAC9NQJ2_9GAMM</name>
<evidence type="ECO:0000313" key="4">
    <source>
        <dbReference type="Proteomes" id="UP000182459"/>
    </source>
</evidence>
<dbReference type="Pfam" id="PF12097">
    <property type="entry name" value="DUF3573"/>
    <property type="match status" value="1"/>
</dbReference>
<evidence type="ECO:0000256" key="2">
    <source>
        <dbReference type="SAM" id="MobiDB-lite"/>
    </source>
</evidence>
<evidence type="ECO:0008006" key="5">
    <source>
        <dbReference type="Google" id="ProtNLM"/>
    </source>
</evidence>
<sequence>MLFLSIISCNLYSETLPESTSHKKNIHSSGNEKQNDNQDNISEQEKMILELQKQIQQLNSEVNSIIVSQGYKNIPNPTDFKNYSSILGGSTQASEQLDNVSVSDIDNNINIETGQIILGSNPDKIIYKNGGIDVGSAPAITTGGKTAYLGAYSGNNTVPIGQIPDNLFASTIIGQREYFSDYSVFFGGFIEIDPQVYFGNSKVKGVNGNTLPQNGQNIYLTTANLYFLSNLGHYVTAQFDFDTDESNSFSLGNAFVIFGNLDTSPFFITAGKSYLSVGTYGGGGTITNGITDNFFEPGQVTNISLNYKDNVWNANIAVSSSNDKKANFSTGVFYADSWTDNLAAGFNIGYIYNLAGSSDSGSFEQFLEQNNRQGDTIGSFNVDGNLTYNLWEGFLNLAAGWATTTNREDFNGNGNNVLAGGWYTAANYSLTLAGKDTNFGVSYGQTYNAMLIPMALASSPTSFGMSQSGIKSQLIFSAQRSYFDNNVLFGPEYVYQKLYNNNSTNTITFDISVYI</sequence>
<dbReference type="InterPro" id="IPR021956">
    <property type="entry name" value="DUF3573"/>
</dbReference>